<dbReference type="Gene3D" id="3.30.40.10">
    <property type="entry name" value="Zinc/RING finger domain, C3HC4 (zinc finger)"/>
    <property type="match status" value="2"/>
</dbReference>
<evidence type="ECO:0000256" key="25">
    <source>
        <dbReference type="ARBA" id="ARBA00041652"/>
    </source>
</evidence>
<reference evidence="36" key="1">
    <citation type="submission" date="2012-07" db="EMBL/GenBank/DDBJ databases">
        <title>Genome of the Chinese tree shrew, a rising model animal genetically related to primates.</title>
        <authorList>
            <person name="Zhang G."/>
            <person name="Fan Y."/>
            <person name="Yao Y."/>
            <person name="Huang Z."/>
        </authorList>
    </citation>
    <scope>NUCLEOTIDE SEQUENCE [LARGE SCALE GENOMIC DNA]</scope>
</reference>
<keyword evidence="5" id="KW-0158">Chromosome</keyword>
<evidence type="ECO:0000256" key="23">
    <source>
        <dbReference type="ARBA" id="ARBA00039332"/>
    </source>
</evidence>
<dbReference type="PANTHER" id="PTHR46968:SF2">
    <property type="entry name" value="E3 UBIQUITIN-PROTEIN LIGASE RNF138"/>
    <property type="match status" value="1"/>
</dbReference>
<dbReference type="InterPro" id="IPR017907">
    <property type="entry name" value="Znf_RING_CS"/>
</dbReference>
<dbReference type="AlphaFoldDB" id="L9KQ74"/>
<reference evidence="36" key="2">
    <citation type="journal article" date="2013" name="Nat. Commun.">
        <title>Genome of the Chinese tree shrew.</title>
        <authorList>
            <person name="Fan Y."/>
            <person name="Huang Z.Y."/>
            <person name="Cao C.C."/>
            <person name="Chen C.S."/>
            <person name="Chen Y.X."/>
            <person name="Fan D.D."/>
            <person name="He J."/>
            <person name="Hou H.L."/>
            <person name="Hu L."/>
            <person name="Hu X.T."/>
            <person name="Jiang X.T."/>
            <person name="Lai R."/>
            <person name="Lang Y.S."/>
            <person name="Liang B."/>
            <person name="Liao S.G."/>
            <person name="Mu D."/>
            <person name="Ma Y.Y."/>
            <person name="Niu Y.Y."/>
            <person name="Sun X.Q."/>
            <person name="Xia J.Q."/>
            <person name="Xiao J."/>
            <person name="Xiong Z.Q."/>
            <person name="Xu L."/>
            <person name="Yang L."/>
            <person name="Zhang Y."/>
            <person name="Zhao W."/>
            <person name="Zhao X.D."/>
            <person name="Zheng Y.T."/>
            <person name="Zhou J.M."/>
            <person name="Zhu Y.B."/>
            <person name="Zhang G.J."/>
            <person name="Wang J."/>
            <person name="Yao Y.G."/>
        </authorList>
    </citation>
    <scope>NUCLEOTIDE SEQUENCE [LARGE SCALE GENOMIC DNA]</scope>
</reference>
<comment type="catalytic activity">
    <reaction evidence="1">
        <text>S-ubiquitinyl-[E2 ubiquitin-conjugating enzyme]-L-cysteine + [acceptor protein]-L-lysine = [E2 ubiquitin-conjugating enzyme]-L-cysteine + N(6)-ubiquitinyl-[acceptor protein]-L-lysine.</text>
        <dbReference type="EC" id="2.3.2.27"/>
    </reaction>
</comment>
<feature type="compositionally biased region" description="Pro residues" evidence="32">
    <location>
        <begin position="219"/>
        <end position="232"/>
    </location>
</feature>
<comment type="subunit">
    <text evidence="27">Interacts with NLK. Interacts with XRCC5/Ku80. Interacts with RBBP8/CtIP.</text>
</comment>
<dbReference type="PROSITE" id="PS51803">
    <property type="entry name" value="ZF_C2HC_RNF"/>
    <property type="match status" value="2"/>
</dbReference>
<evidence type="ECO:0000256" key="3">
    <source>
        <dbReference type="ARBA" id="ARBA00004906"/>
    </source>
</evidence>
<dbReference type="GO" id="GO:0000139">
    <property type="term" value="C:Golgi membrane"/>
    <property type="evidence" value="ECO:0007669"/>
    <property type="project" value="UniProtKB-SubCell"/>
</dbReference>
<evidence type="ECO:0000256" key="2">
    <source>
        <dbReference type="ARBA" id="ARBA00004286"/>
    </source>
</evidence>
<dbReference type="InterPro" id="IPR034734">
    <property type="entry name" value="ZF_C2HC_RNF"/>
</dbReference>
<keyword evidence="16" id="KW-0333">Golgi apparatus</keyword>
<proteinExistence type="predicted"/>
<evidence type="ECO:0000256" key="20">
    <source>
        <dbReference type="ARBA" id="ARBA00023204"/>
    </source>
</evidence>
<dbReference type="InterPro" id="IPR052498">
    <property type="entry name" value="E3_ubiq-protein_ligase_RNF138"/>
</dbReference>
<dbReference type="SUPFAM" id="SSF57850">
    <property type="entry name" value="RING/U-box"/>
    <property type="match status" value="2"/>
</dbReference>
<dbReference type="CDD" id="cd16542">
    <property type="entry name" value="RING-HC_RNF125"/>
    <property type="match status" value="1"/>
</dbReference>
<evidence type="ECO:0000256" key="24">
    <source>
        <dbReference type="ARBA" id="ARBA00041476"/>
    </source>
</evidence>
<dbReference type="GO" id="GO:0016567">
    <property type="term" value="P:protein ubiquitination"/>
    <property type="evidence" value="ECO:0007669"/>
    <property type="project" value="UniProtKB-UniPathway"/>
</dbReference>
<comment type="subunit">
    <text evidence="28">Interacts with UBE2D1. Interacts with VCP/p97; leading to recruit RNF125 to RIGI and promote ubiquitination of RIGI.</text>
</comment>
<name>L9KQ74_TUPCH</name>
<evidence type="ECO:0000256" key="29">
    <source>
        <dbReference type="ARBA" id="ARBA00067467"/>
    </source>
</evidence>
<dbReference type="GO" id="GO:0003697">
    <property type="term" value="F:single-stranded DNA binding"/>
    <property type="evidence" value="ECO:0007669"/>
    <property type="project" value="TreeGrafter"/>
</dbReference>
<evidence type="ECO:0000256" key="18">
    <source>
        <dbReference type="ARBA" id="ARBA00023130"/>
    </source>
</evidence>
<dbReference type="Pfam" id="PF13923">
    <property type="entry name" value="zf-C3HC4_2"/>
    <property type="match status" value="2"/>
</dbReference>
<evidence type="ECO:0000256" key="30">
    <source>
        <dbReference type="ARBA" id="ARBA00080436"/>
    </source>
</evidence>
<evidence type="ECO:0000256" key="14">
    <source>
        <dbReference type="ARBA" id="ARBA00022843"/>
    </source>
</evidence>
<dbReference type="FunFam" id="3.30.40.10:FF:000267">
    <property type="entry name" value="E3 ubiquitin-protein ligase RNF138 isoform X1"/>
    <property type="match status" value="1"/>
</dbReference>
<dbReference type="PROSITE" id="PS00518">
    <property type="entry name" value="ZF_RING_1"/>
    <property type="match status" value="1"/>
</dbReference>
<evidence type="ECO:0000256" key="6">
    <source>
        <dbReference type="ARBA" id="ARBA00022679"/>
    </source>
</evidence>
<evidence type="ECO:0000256" key="11">
    <source>
        <dbReference type="ARBA" id="ARBA00022771"/>
    </source>
</evidence>
<dbReference type="GO" id="GO:0005634">
    <property type="term" value="C:nucleus"/>
    <property type="evidence" value="ECO:0007669"/>
    <property type="project" value="TreeGrafter"/>
</dbReference>
<evidence type="ECO:0000256" key="22">
    <source>
        <dbReference type="ARBA" id="ARBA00037794"/>
    </source>
</evidence>
<evidence type="ECO:0000256" key="17">
    <source>
        <dbReference type="ARBA" id="ARBA00023125"/>
    </source>
</evidence>
<accession>L9KQ74</accession>
<dbReference type="PANTHER" id="PTHR46968">
    <property type="entry name" value="E3 UBIQUITIN-PROTEIN LIGASE RNF138"/>
    <property type="match status" value="1"/>
</dbReference>
<dbReference type="EMBL" id="KB320722">
    <property type="protein sequence ID" value="ELW64614.1"/>
    <property type="molecule type" value="Genomic_DNA"/>
</dbReference>
<feature type="domain" description="C2HC RNF-type" evidence="34">
    <location>
        <begin position="324"/>
        <end position="343"/>
    </location>
</feature>
<comment type="pathway">
    <text evidence="3">Protein modification; protein ubiquitination.</text>
</comment>
<comment type="subcellular location">
    <subcellularLocation>
        <location evidence="2">Chromosome</location>
    </subcellularLocation>
    <subcellularLocation>
        <location evidence="22">Golgi apparatus membrane</location>
        <topology evidence="22">Lipid-anchor</topology>
    </subcellularLocation>
</comment>
<keyword evidence="12" id="KW-0833">Ubl conjugation pathway</keyword>
<keyword evidence="11 31" id="KW-0863">Zinc-finger</keyword>
<organism evidence="35 36">
    <name type="scientific">Tupaia chinensis</name>
    <name type="common">Chinese tree shrew</name>
    <name type="synonym">Tupaia belangeri chinensis</name>
    <dbReference type="NCBI Taxonomy" id="246437"/>
    <lineage>
        <taxon>Eukaryota</taxon>
        <taxon>Metazoa</taxon>
        <taxon>Chordata</taxon>
        <taxon>Craniata</taxon>
        <taxon>Vertebrata</taxon>
        <taxon>Euteleostomi</taxon>
        <taxon>Mammalia</taxon>
        <taxon>Eutheria</taxon>
        <taxon>Euarchontoglires</taxon>
        <taxon>Scandentia</taxon>
        <taxon>Tupaiidae</taxon>
        <taxon>Tupaia</taxon>
    </lineage>
</organism>
<evidence type="ECO:0000256" key="4">
    <source>
        <dbReference type="ARBA" id="ARBA00012483"/>
    </source>
</evidence>
<evidence type="ECO:0000256" key="19">
    <source>
        <dbReference type="ARBA" id="ARBA00023136"/>
    </source>
</evidence>
<keyword evidence="7" id="KW-0879">Wnt signaling pathway</keyword>
<evidence type="ECO:0000256" key="16">
    <source>
        <dbReference type="ARBA" id="ARBA00023034"/>
    </source>
</evidence>
<evidence type="ECO:0000256" key="15">
    <source>
        <dbReference type="ARBA" id="ARBA00022859"/>
    </source>
</evidence>
<evidence type="ECO:0000256" key="32">
    <source>
        <dbReference type="SAM" id="MobiDB-lite"/>
    </source>
</evidence>
<dbReference type="Proteomes" id="UP000011518">
    <property type="component" value="Unassembled WGS sequence"/>
</dbReference>
<dbReference type="Pfam" id="PF18574">
    <property type="entry name" value="zf_C2HC_14"/>
    <property type="match status" value="2"/>
</dbReference>
<keyword evidence="14" id="KW-0832">Ubl conjugation</keyword>
<evidence type="ECO:0000256" key="27">
    <source>
        <dbReference type="ARBA" id="ARBA00064658"/>
    </source>
</evidence>
<evidence type="ECO:0000313" key="36">
    <source>
        <dbReference type="Proteomes" id="UP000011518"/>
    </source>
</evidence>
<gene>
    <name evidence="35" type="ORF">TREES_T100018571</name>
</gene>
<evidence type="ECO:0000256" key="31">
    <source>
        <dbReference type="PROSITE-ProRule" id="PRU00175"/>
    </source>
</evidence>
<dbReference type="GO" id="GO:0035861">
    <property type="term" value="C:site of double-strand break"/>
    <property type="evidence" value="ECO:0007669"/>
    <property type="project" value="TreeGrafter"/>
</dbReference>
<keyword evidence="17" id="KW-0238">DNA-binding</keyword>
<dbReference type="FunFam" id="3.30.40.10:FF:000324">
    <property type="entry name" value="E3 ubiquitin-protein ligase RNF125 isoform X2"/>
    <property type="match status" value="1"/>
</dbReference>
<keyword evidence="18" id="KW-1064">Adaptive immunity</keyword>
<keyword evidence="9" id="KW-0479">Metal-binding</keyword>
<dbReference type="STRING" id="246437.L9KQ74"/>
<keyword evidence="10" id="KW-0227">DNA damage</keyword>
<dbReference type="EC" id="2.3.2.27" evidence="4"/>
<dbReference type="InterPro" id="IPR013083">
    <property type="entry name" value="Znf_RING/FYVE/PHD"/>
</dbReference>
<evidence type="ECO:0000256" key="28">
    <source>
        <dbReference type="ARBA" id="ARBA00065487"/>
    </source>
</evidence>
<keyword evidence="19" id="KW-0472">Membrane</keyword>
<dbReference type="InterPro" id="IPR001841">
    <property type="entry name" value="Znf_RING"/>
</dbReference>
<dbReference type="GO" id="GO:0002250">
    <property type="term" value="P:adaptive immune response"/>
    <property type="evidence" value="ECO:0007669"/>
    <property type="project" value="UniProtKB-KW"/>
</dbReference>
<dbReference type="UniPathway" id="UPA00143"/>
<keyword evidence="6" id="KW-0808">Transferase</keyword>
<sequence length="428" mass="48439">MGSVLSSDSGKSAPSSVTPRALERRGDPELPVTSFDCSVCLEVLHQPVRTRCGHVFCRSCIATSLKNNKWTCPYCRASLPSEGVPATDVAKRMKSEYQNCTECDTPVCLSEMRAHIRTCQKYIDKYGPLQELGETTTRFVSVEYNLMLNLFCPLCRLIPNETPSNFNGSLIRHLQVSHTLFYDDFIDFNIIEEALIRRVLDRSLLEYVNNSNTTESGPGPLPPPPRPLPPSPCSTTRAMAEELSAATSYTEDDFYCPVCQEVLKTPVRTAACQHVFCRKCFLTAMRESGIHCPLCRGNVTRRERACPERALDLENLMRKFSGSCRCCAKQIKFYRMRHHYKSCKKYQDEYGVSSIIPNFQISQDSVGNSSSGHPTFKCPLCQESNFTRQRLLDHCNSNHLFQIVPVNLQLDEETQYQTAVEESFQVNI</sequence>
<evidence type="ECO:0000256" key="10">
    <source>
        <dbReference type="ARBA" id="ARBA00022763"/>
    </source>
</evidence>
<evidence type="ECO:0000256" key="13">
    <source>
        <dbReference type="ARBA" id="ARBA00022833"/>
    </source>
</evidence>
<evidence type="ECO:0000259" key="34">
    <source>
        <dbReference type="PROSITE" id="PS51803"/>
    </source>
</evidence>
<feature type="domain" description="RING-type" evidence="33">
    <location>
        <begin position="37"/>
        <end position="76"/>
    </location>
</feature>
<keyword evidence="20" id="KW-0234">DNA repair</keyword>
<evidence type="ECO:0000256" key="5">
    <source>
        <dbReference type="ARBA" id="ARBA00022454"/>
    </source>
</evidence>
<dbReference type="GO" id="GO:0008270">
    <property type="term" value="F:zinc ion binding"/>
    <property type="evidence" value="ECO:0007669"/>
    <property type="project" value="UniProtKB-KW"/>
</dbReference>
<dbReference type="InParanoid" id="L9KQ74"/>
<comment type="function">
    <text evidence="26">E3 ubiquitin-protein ligase that mediates ubiquitination and subsequent proteasomal degradation of target proteins, such as RIGI, MAVS/IPS1, IFIH1/MDA5, JAK1 and p53/TP53. Acts as a negative regulator of type I interferon production by mediating ubiquitination of RIGI at 'Lys-181', leading to RIGI degradation. Mediates ubiquitination and subsequent degradation of p53/TP53. Mediates ubiquitination and subsequent degradation of JAK1. Acts as a positive regulator of T-cell activation.</text>
</comment>
<feature type="region of interest" description="Disordered" evidence="32">
    <location>
        <begin position="211"/>
        <end position="233"/>
    </location>
</feature>
<evidence type="ECO:0000256" key="8">
    <source>
        <dbReference type="ARBA" id="ARBA00022707"/>
    </source>
</evidence>
<dbReference type="GO" id="GO:0016055">
    <property type="term" value="P:Wnt signaling pathway"/>
    <property type="evidence" value="ECO:0007669"/>
    <property type="project" value="UniProtKB-KW"/>
</dbReference>
<evidence type="ECO:0000259" key="33">
    <source>
        <dbReference type="PROSITE" id="PS50089"/>
    </source>
</evidence>
<evidence type="ECO:0000313" key="35">
    <source>
        <dbReference type="EMBL" id="ELW64614.1"/>
    </source>
</evidence>
<dbReference type="SMART" id="SM00184">
    <property type="entry name" value="RING"/>
    <property type="match status" value="2"/>
</dbReference>
<evidence type="ECO:0000256" key="9">
    <source>
        <dbReference type="ARBA" id="ARBA00022723"/>
    </source>
</evidence>
<keyword evidence="36" id="KW-1185">Reference proteome</keyword>
<evidence type="ECO:0000256" key="7">
    <source>
        <dbReference type="ARBA" id="ARBA00022687"/>
    </source>
</evidence>
<feature type="domain" description="RING-type" evidence="33">
    <location>
        <begin position="256"/>
        <end position="296"/>
    </location>
</feature>
<keyword evidence="21" id="KW-0449">Lipoprotein</keyword>
<keyword evidence="8" id="KW-0519">Myristate</keyword>
<dbReference type="GO" id="GO:0010792">
    <property type="term" value="P:DNA double-strand break processing involved in repair via single-strand annealing"/>
    <property type="evidence" value="ECO:0007669"/>
    <property type="project" value="TreeGrafter"/>
</dbReference>
<dbReference type="GO" id="GO:0000724">
    <property type="term" value="P:double-strand break repair via homologous recombination"/>
    <property type="evidence" value="ECO:0007669"/>
    <property type="project" value="TreeGrafter"/>
</dbReference>
<keyword evidence="13" id="KW-0862">Zinc</keyword>
<evidence type="ECO:0000256" key="26">
    <source>
        <dbReference type="ARBA" id="ARBA00053956"/>
    </source>
</evidence>
<dbReference type="PROSITE" id="PS50089">
    <property type="entry name" value="ZF_RING_2"/>
    <property type="match status" value="2"/>
</dbReference>
<feature type="compositionally biased region" description="Polar residues" evidence="32">
    <location>
        <begin position="1"/>
        <end position="18"/>
    </location>
</feature>
<dbReference type="CDD" id="cd16544">
    <property type="entry name" value="RING-HC_RNF138"/>
    <property type="match status" value="1"/>
</dbReference>
<feature type="region of interest" description="Disordered" evidence="32">
    <location>
        <begin position="1"/>
        <end position="25"/>
    </location>
</feature>
<evidence type="ECO:0000256" key="21">
    <source>
        <dbReference type="ARBA" id="ARBA00023288"/>
    </source>
</evidence>
<keyword evidence="15" id="KW-0391">Immunity</keyword>
<dbReference type="GO" id="GO:0061630">
    <property type="term" value="F:ubiquitin protein ligase activity"/>
    <property type="evidence" value="ECO:0007669"/>
    <property type="project" value="UniProtKB-EC"/>
</dbReference>
<evidence type="ECO:0000256" key="12">
    <source>
        <dbReference type="ARBA" id="ARBA00022786"/>
    </source>
</evidence>
<protein>
    <recommendedName>
        <fullName evidence="29">E3 ubiquitin-protein ligase RNF125</fullName>
        <ecNumber evidence="4">2.3.2.27</ecNumber>
    </recommendedName>
    <alternativeName>
        <fullName evidence="23">E3 ubiquitin-protein ligase RNF138</fullName>
    </alternativeName>
    <alternativeName>
        <fullName evidence="30">RING finger protein 125</fullName>
    </alternativeName>
    <alternativeName>
        <fullName evidence="25">RING finger protein 138</fullName>
    </alternativeName>
    <alternativeName>
        <fullName evidence="24">RING-type E3 ubiquitin transferase RNF138</fullName>
    </alternativeName>
</protein>
<dbReference type="FunCoup" id="L9KQ74">
    <property type="interactions" value="155"/>
</dbReference>
<evidence type="ECO:0000256" key="1">
    <source>
        <dbReference type="ARBA" id="ARBA00000900"/>
    </source>
</evidence>
<feature type="domain" description="C2HC RNF-type" evidence="34">
    <location>
        <begin position="100"/>
        <end position="119"/>
    </location>
</feature>